<dbReference type="InterPro" id="IPR038718">
    <property type="entry name" value="SNF2-like_sf"/>
</dbReference>
<feature type="compositionally biased region" description="Polar residues" evidence="7">
    <location>
        <begin position="153"/>
        <end position="163"/>
    </location>
</feature>
<feature type="region of interest" description="Disordered" evidence="7">
    <location>
        <begin position="1"/>
        <end position="306"/>
    </location>
</feature>
<evidence type="ECO:0000313" key="12">
    <source>
        <dbReference type="Proteomes" id="UP001150569"/>
    </source>
</evidence>
<dbReference type="Gene3D" id="3.30.40.10">
    <property type="entry name" value="Zinc/RING finger domain, C3HC4 (zinc finger)"/>
    <property type="match status" value="1"/>
</dbReference>
<evidence type="ECO:0000256" key="2">
    <source>
        <dbReference type="ARBA" id="ARBA00022741"/>
    </source>
</evidence>
<dbReference type="EMBL" id="JANBPT010001210">
    <property type="protein sequence ID" value="KAJ1909387.1"/>
    <property type="molecule type" value="Genomic_DNA"/>
</dbReference>
<evidence type="ECO:0000256" key="3">
    <source>
        <dbReference type="ARBA" id="ARBA00022801"/>
    </source>
</evidence>
<keyword evidence="6" id="KW-0479">Metal-binding</keyword>
<keyword evidence="4" id="KW-0347">Helicase</keyword>
<feature type="compositionally biased region" description="Basic and acidic residues" evidence="7">
    <location>
        <begin position="248"/>
        <end position="258"/>
    </location>
</feature>
<dbReference type="Gene3D" id="3.40.50.10810">
    <property type="entry name" value="Tandem AAA-ATPase domain"/>
    <property type="match status" value="1"/>
</dbReference>
<dbReference type="SUPFAM" id="SSF57850">
    <property type="entry name" value="RING/U-box"/>
    <property type="match status" value="1"/>
</dbReference>
<keyword evidence="6" id="KW-0862">Zinc</keyword>
<dbReference type="InterPro" id="IPR027417">
    <property type="entry name" value="P-loop_NTPase"/>
</dbReference>
<dbReference type="AlphaFoldDB" id="A0A9W7ZR05"/>
<organism evidence="11 12">
    <name type="scientific">Tieghemiomyces parasiticus</name>
    <dbReference type="NCBI Taxonomy" id="78921"/>
    <lineage>
        <taxon>Eukaryota</taxon>
        <taxon>Fungi</taxon>
        <taxon>Fungi incertae sedis</taxon>
        <taxon>Zoopagomycota</taxon>
        <taxon>Kickxellomycotina</taxon>
        <taxon>Dimargaritomycetes</taxon>
        <taxon>Dimargaritales</taxon>
        <taxon>Dimargaritaceae</taxon>
        <taxon>Tieghemiomyces</taxon>
    </lineage>
</organism>
<feature type="domain" description="Helicase ATP-binding" evidence="9">
    <location>
        <begin position="362"/>
        <end position="535"/>
    </location>
</feature>
<sequence>MVATRRSSARLQAKLEAQSPLSSASPATTAVDSPLSPATPVATVPIRSAKSKRKGTPAPTAVDTPTTAVSETSSSVDPFDPRCEDFLPVTPTRPRRGTKRAPAKFPVPIKHPRKEVQLPTTVVPPGSPSTPAEPSTTKYPAREQGRAKPAPTPSVTSEASSDSLIVIDAPPTSASGASSGRRPTRGTAKGKQLAAPMSYLPLRGEDKGKQPAYLIDESESDGESCVLRRSSRATKSDNTTYLLDSDYDERKDANNGHEDDSDLMSMRASDSDASVEVTEEEDDDLSTSGRTPPARRKKAKRVEKAAKPQKLTLEQRHPDLADAWEKLAAAKLAKDIKHDQPATLKLKLLPFQRESLSWMLRQEASGLARGGILADEMGMGKTIQMIALLLSEPRGGPTLVVAPTVALLQWQAEIRAHTDALTVTVFYGTNRPTDPEELKKFDVILTSYALIEGGFRRERYGTRRQGEMVKTPSILHAFEWHRIVLDESHCIKDRSCNTARATFALKAKYKWSLSGTVFQNRIGELFSQLRFLQLDPFSYYFCRDCDCKSLHWRFSNQRECDDCGHKPMRHLCWWNHEILKPIQRYGCKLDGQLAFARLHDLLQNIMIRRTKLERAADLGLPPRNVVIRQDRFNDEETDLYKSLYSTSATKFNSFVQQGTVLSHYANIFELLTRLRLAANHPNLVTIKLQQKYGIGERTSTLVCAVCQDVPEDPIAAKCKHVFCRADAIQYLETSIDDHPRCPTCFATLTIDLTQPALESPDEEDKALAAALVQQTEAVAGAGVVTQLGSSGRTPHYRGSIVNQLDLSRWQSSTKIEALVEELTNLRRENATIKSIVFSQFVNFLDLAQWRLSRAGFGCCRLDGRMTPSQRDAAIKAFSTLPEYTVFFISLKAGGVALNLTEASHVFICDPWWNPAVEDQAMDRIHRLGQFRPIKVTRLIIADSIESRIIELQEKKRALFQSTVGNDTSAMSRLTEEDMQFLFVL</sequence>
<evidence type="ECO:0000313" key="11">
    <source>
        <dbReference type="EMBL" id="KAJ1909387.1"/>
    </source>
</evidence>
<dbReference type="InterPro" id="IPR001841">
    <property type="entry name" value="Znf_RING"/>
</dbReference>
<evidence type="ECO:0000259" key="10">
    <source>
        <dbReference type="PROSITE" id="PS51194"/>
    </source>
</evidence>
<keyword evidence="3" id="KW-0378">Hydrolase</keyword>
<dbReference type="InterPro" id="IPR000330">
    <property type="entry name" value="SNF2_N"/>
</dbReference>
<dbReference type="InterPro" id="IPR049730">
    <property type="entry name" value="SNF2/RAD54-like_C"/>
</dbReference>
<dbReference type="Pfam" id="PF00271">
    <property type="entry name" value="Helicase_C"/>
    <property type="match status" value="1"/>
</dbReference>
<evidence type="ECO:0000256" key="4">
    <source>
        <dbReference type="ARBA" id="ARBA00022806"/>
    </source>
</evidence>
<dbReference type="GO" id="GO:0008270">
    <property type="term" value="F:zinc ion binding"/>
    <property type="evidence" value="ECO:0007669"/>
    <property type="project" value="UniProtKB-KW"/>
</dbReference>
<dbReference type="CDD" id="cd18008">
    <property type="entry name" value="DEXDc_SHPRH-like"/>
    <property type="match status" value="1"/>
</dbReference>
<protein>
    <submittedName>
        <fullName evidence="11">DNA repair protein rad16</fullName>
    </submittedName>
</protein>
<evidence type="ECO:0000256" key="6">
    <source>
        <dbReference type="PROSITE-ProRule" id="PRU00175"/>
    </source>
</evidence>
<dbReference type="GO" id="GO:0004386">
    <property type="term" value="F:helicase activity"/>
    <property type="evidence" value="ECO:0007669"/>
    <property type="project" value="UniProtKB-KW"/>
</dbReference>
<accession>A0A9W7ZR05</accession>
<dbReference type="InterPro" id="IPR050628">
    <property type="entry name" value="SNF2_RAD54_helicase_TF"/>
</dbReference>
<dbReference type="PROSITE" id="PS51192">
    <property type="entry name" value="HELICASE_ATP_BIND_1"/>
    <property type="match status" value="1"/>
</dbReference>
<dbReference type="OrthoDB" id="448448at2759"/>
<dbReference type="Gene3D" id="3.40.50.300">
    <property type="entry name" value="P-loop containing nucleotide triphosphate hydrolases"/>
    <property type="match status" value="1"/>
</dbReference>
<dbReference type="GO" id="GO:0006289">
    <property type="term" value="P:nucleotide-excision repair"/>
    <property type="evidence" value="ECO:0007669"/>
    <property type="project" value="TreeGrafter"/>
</dbReference>
<dbReference type="PROSITE" id="PS51194">
    <property type="entry name" value="HELICASE_CTER"/>
    <property type="match status" value="1"/>
</dbReference>
<feature type="compositionally biased region" description="Low complexity" evidence="7">
    <location>
        <begin position="56"/>
        <end position="69"/>
    </location>
</feature>
<keyword evidence="12" id="KW-1185">Reference proteome</keyword>
<evidence type="ECO:0000256" key="1">
    <source>
        <dbReference type="ARBA" id="ARBA00007025"/>
    </source>
</evidence>
<comment type="similarity">
    <text evidence="1">Belongs to the SNF2/RAD54 helicase family.</text>
</comment>
<evidence type="ECO:0000256" key="5">
    <source>
        <dbReference type="ARBA" id="ARBA00022840"/>
    </source>
</evidence>
<dbReference type="Proteomes" id="UP001150569">
    <property type="component" value="Unassembled WGS sequence"/>
</dbReference>
<dbReference type="PANTHER" id="PTHR45626">
    <property type="entry name" value="TRANSCRIPTION TERMINATION FACTOR 2-RELATED"/>
    <property type="match status" value="1"/>
</dbReference>
<feature type="compositionally biased region" description="Low complexity" evidence="7">
    <location>
        <begin position="17"/>
        <end position="30"/>
    </location>
</feature>
<dbReference type="InterPro" id="IPR013083">
    <property type="entry name" value="Znf_RING/FYVE/PHD"/>
</dbReference>
<keyword evidence="2" id="KW-0547">Nucleotide-binding</keyword>
<feature type="domain" description="Helicase C-terminal" evidence="10">
    <location>
        <begin position="817"/>
        <end position="970"/>
    </location>
</feature>
<gene>
    <name evidence="11" type="primary">RAD16_2</name>
    <name evidence="11" type="ORF">IWQ60_011199</name>
</gene>
<dbReference type="GO" id="GO:0016787">
    <property type="term" value="F:hydrolase activity"/>
    <property type="evidence" value="ECO:0007669"/>
    <property type="project" value="UniProtKB-KW"/>
</dbReference>
<dbReference type="GO" id="GO:0008094">
    <property type="term" value="F:ATP-dependent activity, acting on DNA"/>
    <property type="evidence" value="ECO:0007669"/>
    <property type="project" value="TreeGrafter"/>
</dbReference>
<evidence type="ECO:0000259" key="9">
    <source>
        <dbReference type="PROSITE" id="PS51192"/>
    </source>
</evidence>
<dbReference type="Pfam" id="PF13923">
    <property type="entry name" value="zf-C3HC4_2"/>
    <property type="match status" value="1"/>
</dbReference>
<comment type="caution">
    <text evidence="11">The sequence shown here is derived from an EMBL/GenBank/DDBJ whole genome shotgun (WGS) entry which is preliminary data.</text>
</comment>
<dbReference type="InterPro" id="IPR014001">
    <property type="entry name" value="Helicase_ATP-bd"/>
</dbReference>
<keyword evidence="5" id="KW-0067">ATP-binding</keyword>
<feature type="compositionally biased region" description="Polar residues" evidence="7">
    <location>
        <begin position="1"/>
        <end position="10"/>
    </location>
</feature>
<evidence type="ECO:0000259" key="8">
    <source>
        <dbReference type="PROSITE" id="PS50089"/>
    </source>
</evidence>
<dbReference type="GO" id="GO:0005634">
    <property type="term" value="C:nucleus"/>
    <property type="evidence" value="ECO:0007669"/>
    <property type="project" value="TreeGrafter"/>
</dbReference>
<dbReference type="GO" id="GO:0005524">
    <property type="term" value="F:ATP binding"/>
    <property type="evidence" value="ECO:0007669"/>
    <property type="project" value="UniProtKB-KW"/>
</dbReference>
<dbReference type="InterPro" id="IPR001650">
    <property type="entry name" value="Helicase_C-like"/>
</dbReference>
<dbReference type="SUPFAM" id="SSF52540">
    <property type="entry name" value="P-loop containing nucleoside triphosphate hydrolases"/>
    <property type="match status" value="2"/>
</dbReference>
<dbReference type="PANTHER" id="PTHR45626:SF12">
    <property type="entry name" value="DNA REPAIR PROTEIN RAD16"/>
    <property type="match status" value="1"/>
</dbReference>
<name>A0A9W7ZR05_9FUNG</name>
<dbReference type="SMART" id="SM00490">
    <property type="entry name" value="HELICc"/>
    <property type="match status" value="1"/>
</dbReference>
<proteinExistence type="inferred from homology"/>
<dbReference type="SMART" id="SM00487">
    <property type="entry name" value="DEXDc"/>
    <property type="match status" value="1"/>
</dbReference>
<keyword evidence="6" id="KW-0863">Zinc-finger</keyword>
<dbReference type="PROSITE" id="PS50089">
    <property type="entry name" value="ZF_RING_2"/>
    <property type="match status" value="1"/>
</dbReference>
<feature type="compositionally biased region" description="Low complexity" evidence="7">
    <location>
        <begin position="169"/>
        <end position="187"/>
    </location>
</feature>
<dbReference type="CDD" id="cd18793">
    <property type="entry name" value="SF2_C_SNF"/>
    <property type="match status" value="1"/>
</dbReference>
<reference evidence="11" key="1">
    <citation type="submission" date="2022-07" db="EMBL/GenBank/DDBJ databases">
        <title>Phylogenomic reconstructions and comparative analyses of Kickxellomycotina fungi.</title>
        <authorList>
            <person name="Reynolds N.K."/>
            <person name="Stajich J.E."/>
            <person name="Barry K."/>
            <person name="Grigoriev I.V."/>
            <person name="Crous P."/>
            <person name="Smith M.E."/>
        </authorList>
    </citation>
    <scope>NUCLEOTIDE SEQUENCE</scope>
    <source>
        <strain evidence="11">RSA 861</strain>
    </source>
</reference>
<dbReference type="Pfam" id="PF00176">
    <property type="entry name" value="SNF2-rel_dom"/>
    <property type="match status" value="1"/>
</dbReference>
<evidence type="ECO:0000256" key="7">
    <source>
        <dbReference type="SAM" id="MobiDB-lite"/>
    </source>
</evidence>
<feature type="compositionally biased region" description="Basic residues" evidence="7">
    <location>
        <begin position="93"/>
        <end position="102"/>
    </location>
</feature>
<feature type="domain" description="RING-type" evidence="8">
    <location>
        <begin position="703"/>
        <end position="744"/>
    </location>
</feature>